<protein>
    <submittedName>
        <fullName evidence="1">Uncharacterized protein</fullName>
    </submittedName>
</protein>
<reference evidence="1 2" key="2">
    <citation type="journal article" date="2022" name="Mol. Ecol. Resour.">
        <title>The genomes of chicory, endive, great burdock and yacon provide insights into Asteraceae paleo-polyploidization history and plant inulin production.</title>
        <authorList>
            <person name="Fan W."/>
            <person name="Wang S."/>
            <person name="Wang H."/>
            <person name="Wang A."/>
            <person name="Jiang F."/>
            <person name="Liu H."/>
            <person name="Zhao H."/>
            <person name="Xu D."/>
            <person name="Zhang Y."/>
        </authorList>
    </citation>
    <scope>NUCLEOTIDE SEQUENCE [LARGE SCALE GENOMIC DNA]</scope>
    <source>
        <strain evidence="2">cv. Niubang</strain>
    </source>
</reference>
<evidence type="ECO:0000313" key="1">
    <source>
        <dbReference type="EMBL" id="KAI3702069.1"/>
    </source>
</evidence>
<accession>A0ACB8ZXJ0</accession>
<keyword evidence="2" id="KW-1185">Reference proteome</keyword>
<reference evidence="2" key="1">
    <citation type="journal article" date="2022" name="Mol. Ecol. Resour.">
        <title>The genomes of chicory, endive, great burdock and yacon provide insights into Asteraceae palaeo-polyploidization history and plant inulin production.</title>
        <authorList>
            <person name="Fan W."/>
            <person name="Wang S."/>
            <person name="Wang H."/>
            <person name="Wang A."/>
            <person name="Jiang F."/>
            <person name="Liu H."/>
            <person name="Zhao H."/>
            <person name="Xu D."/>
            <person name="Zhang Y."/>
        </authorList>
    </citation>
    <scope>NUCLEOTIDE SEQUENCE [LARGE SCALE GENOMIC DNA]</scope>
    <source>
        <strain evidence="2">cv. Niubang</strain>
    </source>
</reference>
<sequence>MINFLKGSIGVKGEMFTNMAYNKVEELYKKEMAKLQGDSSQREEAERRMKERHDLNIQQPFPEEVTPTKENKEEPENVGMEAKSAKRVKTIASKKQSKKPRVEEAEKVVEPSVTPSAESGQNPEQSNKQSDEHVGLYMTIIEPVQAVPISMKAPEIIFWDILRESRKDYIRMKRVSDIFEVYATWVKVIRSCSRADLEEMHKVGMKLYEHVLKGIEESLLKVAMEYLCMMFEPEKVVYRIKDLHHEYGFKKIDKWILFENCGVYKITIDNCYHEYYLVDKVYDHSKEKLNGMLKAKLVCAKKSEMARIVVTNAINQSLGLDPNLGN</sequence>
<dbReference type="Proteomes" id="UP001055879">
    <property type="component" value="Linkage Group LG09"/>
</dbReference>
<dbReference type="EMBL" id="CM042055">
    <property type="protein sequence ID" value="KAI3702069.1"/>
    <property type="molecule type" value="Genomic_DNA"/>
</dbReference>
<comment type="caution">
    <text evidence="1">The sequence shown here is derived from an EMBL/GenBank/DDBJ whole genome shotgun (WGS) entry which is preliminary data.</text>
</comment>
<name>A0ACB8ZXJ0_ARCLA</name>
<proteinExistence type="predicted"/>
<organism evidence="1 2">
    <name type="scientific">Arctium lappa</name>
    <name type="common">Greater burdock</name>
    <name type="synonym">Lappa major</name>
    <dbReference type="NCBI Taxonomy" id="4217"/>
    <lineage>
        <taxon>Eukaryota</taxon>
        <taxon>Viridiplantae</taxon>
        <taxon>Streptophyta</taxon>
        <taxon>Embryophyta</taxon>
        <taxon>Tracheophyta</taxon>
        <taxon>Spermatophyta</taxon>
        <taxon>Magnoliopsida</taxon>
        <taxon>eudicotyledons</taxon>
        <taxon>Gunneridae</taxon>
        <taxon>Pentapetalae</taxon>
        <taxon>asterids</taxon>
        <taxon>campanulids</taxon>
        <taxon>Asterales</taxon>
        <taxon>Asteraceae</taxon>
        <taxon>Carduoideae</taxon>
        <taxon>Cardueae</taxon>
        <taxon>Arctiinae</taxon>
        <taxon>Arctium</taxon>
    </lineage>
</organism>
<gene>
    <name evidence="1" type="ORF">L6452_27707</name>
</gene>
<evidence type="ECO:0000313" key="2">
    <source>
        <dbReference type="Proteomes" id="UP001055879"/>
    </source>
</evidence>